<dbReference type="EMBL" id="CP009507">
    <property type="protein sequence ID" value="AKB33461.1"/>
    <property type="molecule type" value="Genomic_DNA"/>
</dbReference>
<gene>
    <name evidence="3" type="ORF">MSSIH_2771</name>
</gene>
<dbReference type="GO" id="GO:0000160">
    <property type="term" value="P:phosphorelay signal transduction system"/>
    <property type="evidence" value="ECO:0007669"/>
    <property type="project" value="InterPro"/>
</dbReference>
<proteinExistence type="predicted"/>
<dbReference type="RefSeq" id="WP_231589868.1">
    <property type="nucleotide sequence ID" value="NZ_CP009507.1"/>
</dbReference>
<name>A0A0E3LBB1_9EURY</name>
<evidence type="ECO:0000313" key="4">
    <source>
        <dbReference type="Proteomes" id="UP000033092"/>
    </source>
</evidence>
<reference evidence="3 4" key="1">
    <citation type="submission" date="2014-07" db="EMBL/GenBank/DDBJ databases">
        <title>Methanogenic archaea and the global carbon cycle.</title>
        <authorList>
            <person name="Henriksen J.R."/>
            <person name="Luke J."/>
            <person name="Reinhart S."/>
            <person name="Benedict M.N."/>
            <person name="Youngblut N.D."/>
            <person name="Metcalf M.E."/>
            <person name="Whitaker R.J."/>
            <person name="Metcalf W.W."/>
        </authorList>
    </citation>
    <scope>NUCLEOTIDE SEQUENCE [LARGE SCALE GENOMIC DNA]</scope>
    <source>
        <strain evidence="3 4">HI350</strain>
    </source>
</reference>
<dbReference type="SUPFAM" id="SSF52172">
    <property type="entry name" value="CheY-like"/>
    <property type="match status" value="1"/>
</dbReference>
<dbReference type="Proteomes" id="UP000033092">
    <property type="component" value="Chromosome"/>
</dbReference>
<evidence type="ECO:0000259" key="2">
    <source>
        <dbReference type="PROSITE" id="PS50110"/>
    </source>
</evidence>
<dbReference type="InterPro" id="IPR001789">
    <property type="entry name" value="Sig_transdc_resp-reg_receiver"/>
</dbReference>
<dbReference type="InterPro" id="IPR011006">
    <property type="entry name" value="CheY-like_superfamily"/>
</dbReference>
<evidence type="ECO:0000256" key="1">
    <source>
        <dbReference type="PROSITE-ProRule" id="PRU00169"/>
    </source>
</evidence>
<dbReference type="HOGENOM" id="CLU_2565807_0_0_2"/>
<sequence>MLNFLKEDPATREIPVIALAAHAMRGDEEKFLKAGFSGYISKPIDIQRSKSVIEQFDCRIAGEISSASSRPAVSLANSSRE</sequence>
<comment type="caution">
    <text evidence="1">Lacks conserved residue(s) required for the propagation of feature annotation.</text>
</comment>
<dbReference type="KEGG" id="msz:MSSIH_2771"/>
<feature type="domain" description="Response regulatory" evidence="2">
    <location>
        <begin position="1"/>
        <end position="57"/>
    </location>
</feature>
<dbReference type="PROSITE" id="PS50110">
    <property type="entry name" value="RESPONSE_REGULATORY"/>
    <property type="match status" value="1"/>
</dbReference>
<dbReference type="PATRIC" id="fig|1434119.4.peg.3628"/>
<evidence type="ECO:0000313" key="3">
    <source>
        <dbReference type="EMBL" id="AKB33461.1"/>
    </source>
</evidence>
<dbReference type="GeneID" id="69042924"/>
<dbReference type="AlphaFoldDB" id="A0A0E3LBB1"/>
<accession>A0A0E3LBB1</accession>
<organism evidence="3 4">
    <name type="scientific">Methanosarcina siciliae HI350</name>
    <dbReference type="NCBI Taxonomy" id="1434119"/>
    <lineage>
        <taxon>Archaea</taxon>
        <taxon>Methanobacteriati</taxon>
        <taxon>Methanobacteriota</taxon>
        <taxon>Stenosarchaea group</taxon>
        <taxon>Methanomicrobia</taxon>
        <taxon>Methanosarcinales</taxon>
        <taxon>Methanosarcinaceae</taxon>
        <taxon>Methanosarcina</taxon>
    </lineage>
</organism>
<dbReference type="Gene3D" id="3.40.50.2300">
    <property type="match status" value="1"/>
</dbReference>
<protein>
    <submittedName>
        <fullName evidence="3">Two-component response regulator</fullName>
    </submittedName>
</protein>